<keyword evidence="2" id="KW-1133">Transmembrane helix</keyword>
<dbReference type="OrthoDB" id="6065705at2759"/>
<dbReference type="PROSITE" id="PS00022">
    <property type="entry name" value="EGF_1"/>
    <property type="match status" value="1"/>
</dbReference>
<keyword evidence="5" id="KW-1185">Reference proteome</keyword>
<evidence type="ECO:0000256" key="1">
    <source>
        <dbReference type="SAM" id="MobiDB-lite"/>
    </source>
</evidence>
<accession>A0A8B6HMU9</accession>
<dbReference type="InterPro" id="IPR000742">
    <property type="entry name" value="EGF"/>
</dbReference>
<evidence type="ECO:0000259" key="3">
    <source>
        <dbReference type="PROSITE" id="PS00022"/>
    </source>
</evidence>
<keyword evidence="2" id="KW-0472">Membrane</keyword>
<dbReference type="AlphaFoldDB" id="A0A8B6HMU9"/>
<reference evidence="4" key="1">
    <citation type="submission" date="2018-11" db="EMBL/GenBank/DDBJ databases">
        <authorList>
            <person name="Alioto T."/>
            <person name="Alioto T."/>
        </authorList>
    </citation>
    <scope>NUCLEOTIDE SEQUENCE</scope>
</reference>
<name>A0A8B6HMU9_MYTGA</name>
<evidence type="ECO:0000256" key="2">
    <source>
        <dbReference type="SAM" id="Phobius"/>
    </source>
</evidence>
<organism evidence="4 5">
    <name type="scientific">Mytilus galloprovincialis</name>
    <name type="common">Mediterranean mussel</name>
    <dbReference type="NCBI Taxonomy" id="29158"/>
    <lineage>
        <taxon>Eukaryota</taxon>
        <taxon>Metazoa</taxon>
        <taxon>Spiralia</taxon>
        <taxon>Lophotrochozoa</taxon>
        <taxon>Mollusca</taxon>
        <taxon>Bivalvia</taxon>
        <taxon>Autobranchia</taxon>
        <taxon>Pteriomorphia</taxon>
        <taxon>Mytilida</taxon>
        <taxon>Mytiloidea</taxon>
        <taxon>Mytilidae</taxon>
        <taxon>Mytilinae</taxon>
        <taxon>Mytilus</taxon>
    </lineage>
</organism>
<dbReference type="EMBL" id="UYJE01010246">
    <property type="protein sequence ID" value="VDI81234.1"/>
    <property type="molecule type" value="Genomic_DNA"/>
</dbReference>
<dbReference type="Pfam" id="PF26129">
    <property type="entry name" value="Vwde"/>
    <property type="match status" value="1"/>
</dbReference>
<comment type="caution">
    <text evidence="4">The sequence shown here is derived from an EMBL/GenBank/DDBJ whole genome shotgun (WGS) entry which is preliminary data.</text>
</comment>
<proteinExistence type="predicted"/>
<feature type="domain" description="EGF-like" evidence="3">
    <location>
        <begin position="195"/>
        <end position="206"/>
    </location>
</feature>
<protein>
    <recommendedName>
        <fullName evidence="3">EGF-like domain-containing protein</fullName>
    </recommendedName>
</protein>
<feature type="transmembrane region" description="Helical" evidence="2">
    <location>
        <begin position="390"/>
        <end position="416"/>
    </location>
</feature>
<dbReference type="Proteomes" id="UP000596742">
    <property type="component" value="Unassembled WGS sequence"/>
</dbReference>
<evidence type="ECO:0000313" key="4">
    <source>
        <dbReference type="EMBL" id="VDI81235.1"/>
    </source>
</evidence>
<dbReference type="InterPro" id="IPR058727">
    <property type="entry name" value="Helical_Vwde"/>
</dbReference>
<gene>
    <name evidence="4" type="ORF">MGAL_10B014524</name>
</gene>
<keyword evidence="2" id="KW-0812">Transmembrane</keyword>
<dbReference type="EMBL" id="UYJE01010246">
    <property type="protein sequence ID" value="VDI81235.1"/>
    <property type="molecule type" value="Genomic_DNA"/>
</dbReference>
<feature type="region of interest" description="Disordered" evidence="1">
    <location>
        <begin position="45"/>
        <end position="69"/>
    </location>
</feature>
<sequence>MPTPVYCVSFDDGSPQSCDYFKDIDLCSVHKNGVDKTQDLLTEEQDRNAEQQAEQQTVRRRKRDTTTPNAFTYDSTFNAPTVVTWPTNSGITLQQAKEHCEEAVKPTERAACVAIVGNTAPDVQSCINDVGLTDSKIWVDAVIQSIQEQCYTTVTTDENQWVDNSSGIPSINSTIDDNICLNDCSSAGTCLQGECNCNANRFGPDCSVKSTDKPIVLASYSNNVCDLSKLNCTLIQVYGARFINSTDLTCHLTEVTVGTNGITNTLATEKVKAIYKSLAHVVCPNPDRKTVTVALSNDGNTPSDQQSIYVAYTSNCYTCTEDAATATATCTTNLASSCLIGSECYVKDTKSPTDQCMACRPSIATDSWSKVTGSGCEDKPPNEDGSEMNAVTIIAVSVTIAGLILIGIIVAGICVYRRTRLRKEKLESAGNSEIEYRSKNPNAMVPYFPPGSGMELCLRPSYKL</sequence>
<evidence type="ECO:0000313" key="5">
    <source>
        <dbReference type="Proteomes" id="UP000596742"/>
    </source>
</evidence>